<evidence type="ECO:0000313" key="3">
    <source>
        <dbReference type="EMBL" id="TCO48599.1"/>
    </source>
</evidence>
<protein>
    <submittedName>
        <fullName evidence="3">Uncharacterized protein</fullName>
    </submittedName>
</protein>
<keyword evidence="2" id="KW-0812">Transmembrane</keyword>
<feature type="transmembrane region" description="Helical" evidence="2">
    <location>
        <begin position="136"/>
        <end position="156"/>
    </location>
</feature>
<dbReference type="AlphaFoldDB" id="A0A4R2IXJ0"/>
<reference evidence="3 4" key="1">
    <citation type="journal article" date="2015" name="Stand. Genomic Sci.">
        <title>Genomic Encyclopedia of Bacterial and Archaeal Type Strains, Phase III: the genomes of soil and plant-associated and newly described type strains.</title>
        <authorList>
            <person name="Whitman W.B."/>
            <person name="Woyke T."/>
            <person name="Klenk H.P."/>
            <person name="Zhou Y."/>
            <person name="Lilburn T.G."/>
            <person name="Beck B.J."/>
            <person name="De Vos P."/>
            <person name="Vandamme P."/>
            <person name="Eisen J.A."/>
            <person name="Garrity G."/>
            <person name="Hugenholtz P."/>
            <person name="Kyrpides N.C."/>
        </authorList>
    </citation>
    <scope>NUCLEOTIDE SEQUENCE [LARGE SCALE GENOMIC DNA]</scope>
    <source>
        <strain evidence="3 4">VKM Ac-2541</strain>
    </source>
</reference>
<feature type="region of interest" description="Disordered" evidence="1">
    <location>
        <begin position="178"/>
        <end position="259"/>
    </location>
</feature>
<feature type="transmembrane region" description="Helical" evidence="2">
    <location>
        <begin position="73"/>
        <end position="91"/>
    </location>
</feature>
<dbReference type="EMBL" id="SLWR01000004">
    <property type="protein sequence ID" value="TCO48599.1"/>
    <property type="molecule type" value="Genomic_DNA"/>
</dbReference>
<feature type="transmembrane region" description="Helical" evidence="2">
    <location>
        <begin position="98"/>
        <end position="116"/>
    </location>
</feature>
<sequence>MGFGPGLRRAVWPVVVTGWRFTLVGMPAKPIPGLGLVLGILLGYVDIVLGSYAAYRLAATRQVTFDSALTNGVQWFALLLGLAVITGLVMAPRRIGAGVMVGAGALMTLAGLAFQLLPLGDTRDLIKVFTLPGSRFLPYLLLDGSVMFMGAIFLVGGIGRWVSDAKVVNQLGGRLQDGGYNPTYPGQQPQQWGGYPGQQQQPLHPSQQPGSYPVQQQQGGYHPGQPHAGQPQPGQTQPGQHQPGQQSAGGYPGQQQPPR</sequence>
<name>A0A4R2IXJ0_9ACTN</name>
<feature type="transmembrane region" description="Helical" evidence="2">
    <location>
        <begin position="33"/>
        <end position="53"/>
    </location>
</feature>
<proteinExistence type="predicted"/>
<evidence type="ECO:0000256" key="1">
    <source>
        <dbReference type="SAM" id="MobiDB-lite"/>
    </source>
</evidence>
<keyword evidence="2" id="KW-1133">Transmembrane helix</keyword>
<keyword evidence="2" id="KW-0472">Membrane</keyword>
<gene>
    <name evidence="3" type="ORF">EV646_104421</name>
</gene>
<comment type="caution">
    <text evidence="3">The sequence shown here is derived from an EMBL/GenBank/DDBJ whole genome shotgun (WGS) entry which is preliminary data.</text>
</comment>
<feature type="compositionally biased region" description="Low complexity" evidence="1">
    <location>
        <begin position="184"/>
        <end position="246"/>
    </location>
</feature>
<evidence type="ECO:0000313" key="4">
    <source>
        <dbReference type="Proteomes" id="UP000295573"/>
    </source>
</evidence>
<evidence type="ECO:0000256" key="2">
    <source>
        <dbReference type="SAM" id="Phobius"/>
    </source>
</evidence>
<organism evidence="3 4">
    <name type="scientific">Kribbella antiqua</name>
    <dbReference type="NCBI Taxonomy" id="2512217"/>
    <lineage>
        <taxon>Bacteria</taxon>
        <taxon>Bacillati</taxon>
        <taxon>Actinomycetota</taxon>
        <taxon>Actinomycetes</taxon>
        <taxon>Propionibacteriales</taxon>
        <taxon>Kribbellaceae</taxon>
        <taxon>Kribbella</taxon>
    </lineage>
</organism>
<keyword evidence="4" id="KW-1185">Reference proteome</keyword>
<accession>A0A4R2IXJ0</accession>
<dbReference type="Proteomes" id="UP000295573">
    <property type="component" value="Unassembled WGS sequence"/>
</dbReference>